<dbReference type="EMBL" id="CAJOBC010129263">
    <property type="protein sequence ID" value="CAF4606842.1"/>
    <property type="molecule type" value="Genomic_DNA"/>
</dbReference>
<dbReference type="EMBL" id="CAJOBA010094043">
    <property type="protein sequence ID" value="CAF4496338.1"/>
    <property type="molecule type" value="Genomic_DNA"/>
</dbReference>
<dbReference type="InterPro" id="IPR053040">
    <property type="entry name" value="LRR-containing_protein_71"/>
</dbReference>
<proteinExistence type="predicted"/>
<dbReference type="InterPro" id="IPR032675">
    <property type="entry name" value="LRR_dom_sf"/>
</dbReference>
<reference evidence="1" key="1">
    <citation type="submission" date="2021-02" db="EMBL/GenBank/DDBJ databases">
        <authorList>
            <person name="Nowell W R."/>
        </authorList>
    </citation>
    <scope>NUCLEOTIDE SEQUENCE</scope>
</reference>
<dbReference type="AlphaFoldDB" id="A0A8S2XGY4"/>
<feature type="non-terminal residue" evidence="1">
    <location>
        <position position="1"/>
    </location>
</feature>
<dbReference type="Pfam" id="PF13516">
    <property type="entry name" value="LRR_6"/>
    <property type="match status" value="1"/>
</dbReference>
<dbReference type="SUPFAM" id="SSF52047">
    <property type="entry name" value="RNI-like"/>
    <property type="match status" value="1"/>
</dbReference>
<name>A0A8S2XGY4_9BILA</name>
<comment type="caution">
    <text evidence="1">The sequence shown here is derived from an EMBL/GenBank/DDBJ whole genome shotgun (WGS) entry which is preliminary data.</text>
</comment>
<evidence type="ECO:0000313" key="1">
    <source>
        <dbReference type="EMBL" id="CAF4496338.1"/>
    </source>
</evidence>
<evidence type="ECO:0000313" key="3">
    <source>
        <dbReference type="Proteomes" id="UP000682733"/>
    </source>
</evidence>
<dbReference type="PANTHER" id="PTHR46984:SF1">
    <property type="entry name" value="LEUCINE-RICH REPEAT-CONTAINING PROTEIN 71"/>
    <property type="match status" value="1"/>
</dbReference>
<accession>A0A8S2XGY4</accession>
<dbReference type="InterPro" id="IPR001611">
    <property type="entry name" value="Leu-rich_rpt"/>
</dbReference>
<dbReference type="SMART" id="SM00368">
    <property type="entry name" value="LRR_RI"/>
    <property type="match status" value="2"/>
</dbReference>
<dbReference type="PANTHER" id="PTHR46984">
    <property type="entry name" value="LEUCINE-RICH REPEAT-CONTAINING PROTEIN 71"/>
    <property type="match status" value="1"/>
</dbReference>
<organism evidence="1 3">
    <name type="scientific">Didymodactylos carnosus</name>
    <dbReference type="NCBI Taxonomy" id="1234261"/>
    <lineage>
        <taxon>Eukaryota</taxon>
        <taxon>Metazoa</taxon>
        <taxon>Spiralia</taxon>
        <taxon>Gnathifera</taxon>
        <taxon>Rotifera</taxon>
        <taxon>Eurotatoria</taxon>
        <taxon>Bdelloidea</taxon>
        <taxon>Philodinida</taxon>
        <taxon>Philodinidae</taxon>
        <taxon>Didymodactylos</taxon>
    </lineage>
</organism>
<dbReference type="Proteomes" id="UP000681722">
    <property type="component" value="Unassembled WGS sequence"/>
</dbReference>
<sequence length="112" mass="12007">AKAVAEALKMNRILTSLDIGTSSISEEGATAVAKGLKMNRILTSLDIGTNSISKEGATAVAKGLKMNSTLTSLKRLVNVFFVFSASATSLAPSRDIRLYPYPDKLYYYVLVS</sequence>
<gene>
    <name evidence="2" type="ORF">SRO942_LOCUS49066</name>
    <name evidence="1" type="ORF">TMI583_LOCUS47769</name>
</gene>
<dbReference type="Gene3D" id="3.80.10.10">
    <property type="entry name" value="Ribonuclease Inhibitor"/>
    <property type="match status" value="1"/>
</dbReference>
<dbReference type="Proteomes" id="UP000682733">
    <property type="component" value="Unassembled WGS sequence"/>
</dbReference>
<dbReference type="OrthoDB" id="2163268at2759"/>
<evidence type="ECO:0000313" key="2">
    <source>
        <dbReference type="EMBL" id="CAF4606842.1"/>
    </source>
</evidence>
<protein>
    <submittedName>
        <fullName evidence="1">Uncharacterized protein</fullName>
    </submittedName>
</protein>